<dbReference type="AlphaFoldDB" id="A0A2S9JN36"/>
<accession>A0A2S9JN36</accession>
<gene>
    <name evidence="1" type="ORF">C5749_13975</name>
</gene>
<reference evidence="1 2" key="1">
    <citation type="submission" date="2018-02" db="EMBL/GenBank/DDBJ databases">
        <title>The draft genome of Sphingobacterium gobiense H7.</title>
        <authorList>
            <person name="Li L."/>
            <person name="Liu L."/>
            <person name="Zhang X."/>
            <person name="Wang T."/>
            <person name="Liang L."/>
        </authorList>
    </citation>
    <scope>NUCLEOTIDE SEQUENCE [LARGE SCALE GENOMIC DNA]</scope>
    <source>
        <strain evidence="1 2">ACCC 05757</strain>
    </source>
</reference>
<organism evidence="1 2">
    <name type="scientific">Sphingobacterium gobiense</name>
    <dbReference type="NCBI Taxonomy" id="1382456"/>
    <lineage>
        <taxon>Bacteria</taxon>
        <taxon>Pseudomonadati</taxon>
        <taxon>Bacteroidota</taxon>
        <taxon>Sphingobacteriia</taxon>
        <taxon>Sphingobacteriales</taxon>
        <taxon>Sphingobacteriaceae</taxon>
        <taxon>Sphingobacterium</taxon>
    </lineage>
</organism>
<name>A0A2S9JN36_9SPHI</name>
<sequence>MTVEKRKVALGYAIAPSLFNTKSRIQMFYNCTNLLQHYPICKTFEGTLFWFFFLKKEQYIF</sequence>
<evidence type="ECO:0000313" key="1">
    <source>
        <dbReference type="EMBL" id="PRD54551.1"/>
    </source>
</evidence>
<protein>
    <submittedName>
        <fullName evidence="1">Uncharacterized protein</fullName>
    </submittedName>
</protein>
<evidence type="ECO:0000313" key="2">
    <source>
        <dbReference type="Proteomes" id="UP000238642"/>
    </source>
</evidence>
<keyword evidence="2" id="KW-1185">Reference proteome</keyword>
<proteinExistence type="predicted"/>
<dbReference type="EMBL" id="PVBS01000002">
    <property type="protein sequence ID" value="PRD54551.1"/>
    <property type="molecule type" value="Genomic_DNA"/>
</dbReference>
<dbReference type="Proteomes" id="UP000238642">
    <property type="component" value="Unassembled WGS sequence"/>
</dbReference>
<comment type="caution">
    <text evidence="1">The sequence shown here is derived from an EMBL/GenBank/DDBJ whole genome shotgun (WGS) entry which is preliminary data.</text>
</comment>